<protein>
    <recommendedName>
        <fullName evidence="3">Probable oxidoreductase</fullName>
    </recommendedName>
</protein>
<evidence type="ECO:0000256" key="3">
    <source>
        <dbReference type="ARBA" id="ARBA00071493"/>
    </source>
</evidence>
<dbReference type="RefSeq" id="WP_110298152.1">
    <property type="nucleotide sequence ID" value="NZ_QJJM01000004.1"/>
</dbReference>
<dbReference type="Proteomes" id="UP000248014">
    <property type="component" value="Unassembled WGS sequence"/>
</dbReference>
<dbReference type="GO" id="GO:0016491">
    <property type="term" value="F:oxidoreductase activity"/>
    <property type="evidence" value="ECO:0007669"/>
    <property type="project" value="UniProtKB-KW"/>
</dbReference>
<dbReference type="Gene3D" id="3.40.50.720">
    <property type="entry name" value="NAD(P)-binding Rossmann-like Domain"/>
    <property type="match status" value="1"/>
</dbReference>
<accession>A0A2V3VM50</accession>
<keyword evidence="5" id="KW-1185">Reference proteome</keyword>
<reference evidence="4 5" key="1">
    <citation type="submission" date="2018-05" db="EMBL/GenBank/DDBJ databases">
        <title>Genomic Encyclopedia of Type Strains, Phase IV (KMG-IV): sequencing the most valuable type-strain genomes for metagenomic binning, comparative biology and taxonomic classification.</title>
        <authorList>
            <person name="Goeker M."/>
        </authorList>
    </citation>
    <scope>NUCLEOTIDE SEQUENCE [LARGE SCALE GENOMIC DNA]</scope>
    <source>
        <strain evidence="4 5">DSM 3183</strain>
    </source>
</reference>
<sequence length="323" mass="34536">MIADHQKPVDSPFGRHSEPHEVLAGIELKGKVVIVTGGYSGIGLETVRALAAAGASVTVPARDTEKANAALAGMPGDIRIALMDLADIASVKRFALGFASDNTALDLLINNAGVMACPEMRVGPGWELQFGTNHMGHFALATTLLPLIQRTENARVVALSSTGHKLSDIRWDDPNWTDGSYDKWKAYGQSKTANSLFALGMNARLQDSGGMAFAVHPGGIFTPLQRHLPTEEMIVLGWLNEQGEISDGARAMFKTPTQGCTTTLWAATSPLLEGKGGVYCEDCNVAALSGEKPVRYRDVEPHAVDPDSAERLWQMSEALLAEA</sequence>
<dbReference type="SUPFAM" id="SSF51735">
    <property type="entry name" value="NAD(P)-binding Rossmann-fold domains"/>
    <property type="match status" value="1"/>
</dbReference>
<proteinExistence type="inferred from homology"/>
<dbReference type="NCBIfam" id="NF004845">
    <property type="entry name" value="PRK06196.1"/>
    <property type="match status" value="1"/>
</dbReference>
<evidence type="ECO:0000313" key="5">
    <source>
        <dbReference type="Proteomes" id="UP000248014"/>
    </source>
</evidence>
<dbReference type="AlphaFoldDB" id="A0A2V3VM50"/>
<dbReference type="InterPro" id="IPR036291">
    <property type="entry name" value="NAD(P)-bd_dom_sf"/>
</dbReference>
<name>A0A2V3VM50_9SPHN</name>
<dbReference type="FunFam" id="3.40.50.720:FF:000594">
    <property type="entry name" value="Short-chain oxidoreductase"/>
    <property type="match status" value="1"/>
</dbReference>
<evidence type="ECO:0000256" key="1">
    <source>
        <dbReference type="ARBA" id="ARBA00006484"/>
    </source>
</evidence>
<evidence type="ECO:0000313" key="4">
    <source>
        <dbReference type="EMBL" id="PXW77669.1"/>
    </source>
</evidence>
<dbReference type="PRINTS" id="PR00081">
    <property type="entry name" value="GDHRDH"/>
</dbReference>
<gene>
    <name evidence="4" type="ORF">C7451_104164</name>
</gene>
<dbReference type="InterPro" id="IPR002347">
    <property type="entry name" value="SDR_fam"/>
</dbReference>
<evidence type="ECO:0000256" key="2">
    <source>
        <dbReference type="ARBA" id="ARBA00023002"/>
    </source>
</evidence>
<comment type="caution">
    <text evidence="4">The sequence shown here is derived from an EMBL/GenBank/DDBJ whole genome shotgun (WGS) entry which is preliminary data.</text>
</comment>
<comment type="similarity">
    <text evidence="1">Belongs to the short-chain dehydrogenases/reductases (SDR) family.</text>
</comment>
<dbReference type="Pfam" id="PF00106">
    <property type="entry name" value="adh_short"/>
    <property type="match status" value="1"/>
</dbReference>
<organism evidence="4 5">
    <name type="scientific">Blastomonas natatoria</name>
    <dbReference type="NCBI Taxonomy" id="34015"/>
    <lineage>
        <taxon>Bacteria</taxon>
        <taxon>Pseudomonadati</taxon>
        <taxon>Pseudomonadota</taxon>
        <taxon>Alphaproteobacteria</taxon>
        <taxon>Sphingomonadales</taxon>
        <taxon>Sphingomonadaceae</taxon>
        <taxon>Blastomonas</taxon>
    </lineage>
</organism>
<dbReference type="PANTHER" id="PTHR24320:SF148">
    <property type="entry name" value="NAD(P)-BINDING ROSSMANN-FOLD SUPERFAMILY PROTEIN"/>
    <property type="match status" value="1"/>
</dbReference>
<dbReference type="PANTHER" id="PTHR24320">
    <property type="entry name" value="RETINOL DEHYDROGENASE"/>
    <property type="match status" value="1"/>
</dbReference>
<dbReference type="OrthoDB" id="109589at2"/>
<keyword evidence="2" id="KW-0560">Oxidoreductase</keyword>
<dbReference type="EMBL" id="QJJM01000004">
    <property type="protein sequence ID" value="PXW77669.1"/>
    <property type="molecule type" value="Genomic_DNA"/>
</dbReference>